<evidence type="ECO:0000256" key="1">
    <source>
        <dbReference type="SAM" id="Phobius"/>
    </source>
</evidence>
<feature type="transmembrane region" description="Helical" evidence="1">
    <location>
        <begin position="6"/>
        <end position="26"/>
    </location>
</feature>
<evidence type="ECO:0000313" key="2">
    <source>
        <dbReference type="EMBL" id="UPW41400.1"/>
    </source>
</evidence>
<name>A0A976R842_9VIRU</name>
<dbReference type="EMBL" id="OM869590">
    <property type="protein sequence ID" value="UPW41400.1"/>
    <property type="molecule type" value="Genomic_DNA"/>
</dbReference>
<keyword evidence="1" id="KW-0812">Transmembrane</keyword>
<keyword evidence="1" id="KW-1133">Transmembrane helix</keyword>
<proteinExistence type="predicted"/>
<sequence length="76" mass="8828">MEIIWNFLPLIWIVLTILNDLLLCFIQKRKFKFNLPEQVLPIIDKLSQTDSKIDTTKVVALLGFIGEKIKELENNG</sequence>
<protein>
    <submittedName>
        <fullName evidence="2">Uncharacterized protein</fullName>
    </submittedName>
</protein>
<accession>A0A976R842</accession>
<organism evidence="2">
    <name type="scientific">Dipodfec virus UA06Rod_16</name>
    <dbReference type="NCBI Taxonomy" id="2929317"/>
    <lineage>
        <taxon>Viruses</taxon>
        <taxon>Monodnaviria</taxon>
        <taxon>Sangervirae</taxon>
        <taxon>Phixviricota</taxon>
        <taxon>Malgrandaviricetes</taxon>
        <taxon>Petitvirales</taxon>
        <taxon>Microviridae</taxon>
    </lineage>
</organism>
<keyword evidence="1" id="KW-0472">Membrane</keyword>
<reference evidence="2" key="1">
    <citation type="submission" date="2022-02" db="EMBL/GenBank/DDBJ databases">
        <title>Towards deciphering the DNA virus diversity associated with rodent species in the families Cricetidae and Heteromyidae.</title>
        <authorList>
            <person name="Lund M."/>
            <person name="Larsen B.B."/>
            <person name="Gryseels S."/>
            <person name="Kraberger S."/>
            <person name="Rowsey D.M."/>
            <person name="Steger L."/>
            <person name="Yule K.M."/>
            <person name="Upham N.S."/>
            <person name="Worobey M."/>
            <person name="Van Doorslaer K."/>
            <person name="Varsani A."/>
        </authorList>
    </citation>
    <scope>NUCLEOTIDE SEQUENCE</scope>
    <source>
        <strain evidence="2">UA06Rod_16</strain>
    </source>
</reference>